<feature type="transmembrane region" description="Helical" evidence="1">
    <location>
        <begin position="165"/>
        <end position="194"/>
    </location>
</feature>
<keyword evidence="3" id="KW-1185">Reference proteome</keyword>
<protein>
    <submittedName>
        <fullName evidence="2">Uncharacterized protein</fullName>
    </submittedName>
</protein>
<proteinExistence type="predicted"/>
<organism evidence="2 3">
    <name type="scientific">Ramlibacter montanisoli</name>
    <dbReference type="NCBI Taxonomy" id="2732512"/>
    <lineage>
        <taxon>Bacteria</taxon>
        <taxon>Pseudomonadati</taxon>
        <taxon>Pseudomonadota</taxon>
        <taxon>Betaproteobacteria</taxon>
        <taxon>Burkholderiales</taxon>
        <taxon>Comamonadaceae</taxon>
        <taxon>Ramlibacter</taxon>
    </lineage>
</organism>
<feature type="transmembrane region" description="Helical" evidence="1">
    <location>
        <begin position="6"/>
        <end position="25"/>
    </location>
</feature>
<accession>A0A849KFL6</accession>
<feature type="transmembrane region" description="Helical" evidence="1">
    <location>
        <begin position="46"/>
        <end position="75"/>
    </location>
</feature>
<dbReference type="EMBL" id="JABFCS010000001">
    <property type="protein sequence ID" value="NNU42983.1"/>
    <property type="molecule type" value="Genomic_DNA"/>
</dbReference>
<sequence>MLPLRLSATAALWLTIVALGLYHGLNPAMGWPLAVASGLTERRTGAVLATMLPLGGGHLAAMAVVLLPLAALGWYVAWSDAIRLGAGALVLLFGLLKLLAPRHPRALARIPPARLAWWSFLMATAHGAGLMLVPFMLGLCAPEDSAGAVARAHAGVMDLLARSSLATALAVALAHTLAMLLAGGAMAWAVYRWLGLQFLRRAWFNLDRLWAASLVVAGAAGIAMAL</sequence>
<evidence type="ECO:0000313" key="2">
    <source>
        <dbReference type="EMBL" id="NNU42983.1"/>
    </source>
</evidence>
<keyword evidence="1" id="KW-1133">Transmembrane helix</keyword>
<feature type="transmembrane region" description="Helical" evidence="1">
    <location>
        <begin position="115"/>
        <end position="137"/>
    </location>
</feature>
<feature type="transmembrane region" description="Helical" evidence="1">
    <location>
        <begin position="206"/>
        <end position="225"/>
    </location>
</feature>
<keyword evidence="1" id="KW-0472">Membrane</keyword>
<keyword evidence="1" id="KW-0812">Transmembrane</keyword>
<name>A0A849KFL6_9BURK</name>
<gene>
    <name evidence="2" type="ORF">HK415_07120</name>
</gene>
<comment type="caution">
    <text evidence="2">The sequence shown here is derived from an EMBL/GenBank/DDBJ whole genome shotgun (WGS) entry which is preliminary data.</text>
</comment>
<dbReference type="Proteomes" id="UP000552954">
    <property type="component" value="Unassembled WGS sequence"/>
</dbReference>
<evidence type="ECO:0000256" key="1">
    <source>
        <dbReference type="SAM" id="Phobius"/>
    </source>
</evidence>
<dbReference type="AlphaFoldDB" id="A0A849KFL6"/>
<reference evidence="2 3" key="1">
    <citation type="submission" date="2020-05" db="EMBL/GenBank/DDBJ databases">
        <authorList>
            <person name="Khan S.A."/>
            <person name="Jeon C.O."/>
            <person name="Chun B.H."/>
        </authorList>
    </citation>
    <scope>NUCLEOTIDE SEQUENCE [LARGE SCALE GENOMIC DNA]</scope>
    <source>
        <strain evidence="2 3">B156</strain>
    </source>
</reference>
<reference evidence="2 3" key="2">
    <citation type="submission" date="2020-06" db="EMBL/GenBank/DDBJ databases">
        <title>Ramlibacter rhizophilus sp. nov., isolated from rhizosphere soil of national flower Mugunghwa from South Korea.</title>
        <authorList>
            <person name="Zheng-Fei Y."/>
            <person name="Huan T."/>
        </authorList>
    </citation>
    <scope>NUCLEOTIDE SEQUENCE [LARGE SCALE GENOMIC DNA]</scope>
    <source>
        <strain evidence="2 3">B156</strain>
    </source>
</reference>
<feature type="transmembrane region" description="Helical" evidence="1">
    <location>
        <begin position="81"/>
        <end position="100"/>
    </location>
</feature>
<evidence type="ECO:0000313" key="3">
    <source>
        <dbReference type="Proteomes" id="UP000552954"/>
    </source>
</evidence>